<evidence type="ECO:0000313" key="1">
    <source>
        <dbReference type="EMBL" id="GBM15715.1"/>
    </source>
</evidence>
<dbReference type="EMBL" id="BGPR01166657">
    <property type="protein sequence ID" value="GBM15715.1"/>
    <property type="molecule type" value="Genomic_DNA"/>
</dbReference>
<gene>
    <name evidence="1" type="ORF">AVEN_232807_1</name>
</gene>
<name>A0A4Y2DJG3_ARAVE</name>
<organism evidence="1 2">
    <name type="scientific">Araneus ventricosus</name>
    <name type="common">Orbweaver spider</name>
    <name type="synonym">Epeira ventricosa</name>
    <dbReference type="NCBI Taxonomy" id="182803"/>
    <lineage>
        <taxon>Eukaryota</taxon>
        <taxon>Metazoa</taxon>
        <taxon>Ecdysozoa</taxon>
        <taxon>Arthropoda</taxon>
        <taxon>Chelicerata</taxon>
        <taxon>Arachnida</taxon>
        <taxon>Araneae</taxon>
        <taxon>Araneomorphae</taxon>
        <taxon>Entelegynae</taxon>
        <taxon>Araneoidea</taxon>
        <taxon>Araneidae</taxon>
        <taxon>Araneus</taxon>
    </lineage>
</organism>
<reference evidence="1 2" key="1">
    <citation type="journal article" date="2019" name="Sci. Rep.">
        <title>Orb-weaving spider Araneus ventricosus genome elucidates the spidroin gene catalogue.</title>
        <authorList>
            <person name="Kono N."/>
            <person name="Nakamura H."/>
            <person name="Ohtoshi R."/>
            <person name="Moran D.A.P."/>
            <person name="Shinohara A."/>
            <person name="Yoshida Y."/>
            <person name="Fujiwara M."/>
            <person name="Mori M."/>
            <person name="Tomita M."/>
            <person name="Arakawa K."/>
        </authorList>
    </citation>
    <scope>NUCLEOTIDE SEQUENCE [LARGE SCALE GENOMIC DNA]</scope>
</reference>
<evidence type="ECO:0000313" key="2">
    <source>
        <dbReference type="Proteomes" id="UP000499080"/>
    </source>
</evidence>
<feature type="non-terminal residue" evidence="1">
    <location>
        <position position="1"/>
    </location>
</feature>
<dbReference type="AlphaFoldDB" id="A0A4Y2DJG3"/>
<sequence>LDHQRERRKRKEVASSSRLVPQKVTNEQKTFYVLEYAKFSSFVSVQYTEDSPKKRI</sequence>
<keyword evidence="2" id="KW-1185">Reference proteome</keyword>
<accession>A0A4Y2DJG3</accession>
<proteinExistence type="predicted"/>
<dbReference type="Proteomes" id="UP000499080">
    <property type="component" value="Unassembled WGS sequence"/>
</dbReference>
<comment type="caution">
    <text evidence="1">The sequence shown here is derived from an EMBL/GenBank/DDBJ whole genome shotgun (WGS) entry which is preliminary data.</text>
</comment>
<protein>
    <submittedName>
        <fullName evidence="1">Uncharacterized protein</fullName>
    </submittedName>
</protein>